<feature type="domain" description="AMP-dependent synthetase/ligase" evidence="5">
    <location>
        <begin position="33"/>
        <end position="398"/>
    </location>
</feature>
<dbReference type="InterPro" id="IPR000873">
    <property type="entry name" value="AMP-dep_synth/lig_dom"/>
</dbReference>
<organism evidence="7 8">
    <name type="scientific">Camelimonas fluminis</name>
    <dbReference type="NCBI Taxonomy" id="1576911"/>
    <lineage>
        <taxon>Bacteria</taxon>
        <taxon>Pseudomonadati</taxon>
        <taxon>Pseudomonadota</taxon>
        <taxon>Alphaproteobacteria</taxon>
        <taxon>Hyphomicrobiales</taxon>
        <taxon>Chelatococcaceae</taxon>
        <taxon>Camelimonas</taxon>
    </lineage>
</organism>
<evidence type="ECO:0000256" key="1">
    <source>
        <dbReference type="ARBA" id="ARBA00006432"/>
    </source>
</evidence>
<dbReference type="RefSeq" id="WP_191321243.1">
    <property type="nucleotide sequence ID" value="NZ_BNCG01000054.1"/>
</dbReference>
<dbReference type="InterPro" id="IPR045851">
    <property type="entry name" value="AMP-bd_C_sf"/>
</dbReference>
<dbReference type="PANTHER" id="PTHR43605">
    <property type="entry name" value="ACYL-COENZYME A SYNTHETASE"/>
    <property type="match status" value="1"/>
</dbReference>
<dbReference type="Gene3D" id="3.40.50.12780">
    <property type="entry name" value="N-terminal domain of ligase-like"/>
    <property type="match status" value="1"/>
</dbReference>
<dbReference type="InterPro" id="IPR042099">
    <property type="entry name" value="ANL_N_sf"/>
</dbReference>
<name>A0ABV7UG75_9HYPH</name>
<keyword evidence="3" id="KW-0547">Nucleotide-binding</keyword>
<keyword evidence="2" id="KW-0436">Ligase</keyword>
<evidence type="ECO:0000256" key="2">
    <source>
        <dbReference type="ARBA" id="ARBA00022598"/>
    </source>
</evidence>
<dbReference type="Pfam" id="PF13193">
    <property type="entry name" value="AMP-binding_C"/>
    <property type="match status" value="1"/>
</dbReference>
<dbReference type="Proteomes" id="UP001595704">
    <property type="component" value="Unassembled WGS sequence"/>
</dbReference>
<reference evidence="8" key="1">
    <citation type="journal article" date="2019" name="Int. J. Syst. Evol. Microbiol.">
        <title>The Global Catalogue of Microorganisms (GCM) 10K type strain sequencing project: providing services to taxonomists for standard genome sequencing and annotation.</title>
        <authorList>
            <consortium name="The Broad Institute Genomics Platform"/>
            <consortium name="The Broad Institute Genome Sequencing Center for Infectious Disease"/>
            <person name="Wu L."/>
            <person name="Ma J."/>
        </authorList>
    </citation>
    <scope>NUCLEOTIDE SEQUENCE [LARGE SCALE GENOMIC DNA]</scope>
    <source>
        <strain evidence="8">KCTC 42282</strain>
    </source>
</reference>
<dbReference type="InterPro" id="IPR020845">
    <property type="entry name" value="AMP-binding_CS"/>
</dbReference>
<keyword evidence="8" id="KW-1185">Reference proteome</keyword>
<dbReference type="PANTHER" id="PTHR43605:SF10">
    <property type="entry name" value="ACYL-COA SYNTHETASE MEDIUM CHAIN FAMILY MEMBER 3"/>
    <property type="match status" value="1"/>
</dbReference>
<accession>A0ABV7UG75</accession>
<evidence type="ECO:0000256" key="4">
    <source>
        <dbReference type="ARBA" id="ARBA00022840"/>
    </source>
</evidence>
<comment type="similarity">
    <text evidence="1">Belongs to the ATP-dependent AMP-binding enzyme family.</text>
</comment>
<protein>
    <submittedName>
        <fullName evidence="7">AMP-binding protein</fullName>
    </submittedName>
</protein>
<dbReference type="InterPro" id="IPR051087">
    <property type="entry name" value="Mitochondrial_ACSM"/>
</dbReference>
<evidence type="ECO:0000313" key="7">
    <source>
        <dbReference type="EMBL" id="MFC3637707.1"/>
    </source>
</evidence>
<evidence type="ECO:0000259" key="5">
    <source>
        <dbReference type="Pfam" id="PF00501"/>
    </source>
</evidence>
<sequence>MNDMKAYEALCRGFRWNIPERYNIAADVCDRHATDPNRIALVSVGERGDTRNITFLQVQRLASKMANLFAALGLARGERVMLLLGQSPWTAISHVACWKAGLVSTPTSPLFGPDAIAYRLGLAGVRVAITDLASLPSLLQAASEAPVLQHIFLIDGDEAGAPSLERMLETASDNFTNVDTGANEPAFLNFTSGTTGFPKGALQAHRSMLGHIPGVQFGFDAFPQPGDLMWSPADWSWLAGLMDVLMPAWFFGQPVLTFRAQKFDPEQAFRMIGEHGVRTALLTPTMLRLMRQVPDPVQRYGARLRAVISGGESVGKELHEWSRHTLGLPVNEMFGQTECNLVIGNNSRLLPLRPGSLGRPVPGHTAAIVDDKGQQLPVGTIGNLAFRAPDPVMMLEYWRNPEATAEKYANGWLLSGDLAQVDDEGFFWFEGRADDVITSSGYRIGPTEIEDTLIKHPAVVMAAVIGIADPVRTEAIRAYVVLNDRFKPSETLALEIRNFVRSKLARHETPHEVVFSDALPLTVTGKILRRALREAASEQSSAR</sequence>
<dbReference type="PROSITE" id="PS00455">
    <property type="entry name" value="AMP_BINDING"/>
    <property type="match status" value="1"/>
</dbReference>
<evidence type="ECO:0000259" key="6">
    <source>
        <dbReference type="Pfam" id="PF13193"/>
    </source>
</evidence>
<dbReference type="InterPro" id="IPR025110">
    <property type="entry name" value="AMP-bd_C"/>
</dbReference>
<evidence type="ECO:0000256" key="3">
    <source>
        <dbReference type="ARBA" id="ARBA00022741"/>
    </source>
</evidence>
<dbReference type="SUPFAM" id="SSF56801">
    <property type="entry name" value="Acetyl-CoA synthetase-like"/>
    <property type="match status" value="1"/>
</dbReference>
<evidence type="ECO:0000313" key="8">
    <source>
        <dbReference type="Proteomes" id="UP001595704"/>
    </source>
</evidence>
<dbReference type="EMBL" id="JBHRYC010000045">
    <property type="protein sequence ID" value="MFC3637707.1"/>
    <property type="molecule type" value="Genomic_DNA"/>
</dbReference>
<dbReference type="Pfam" id="PF00501">
    <property type="entry name" value="AMP-binding"/>
    <property type="match status" value="1"/>
</dbReference>
<proteinExistence type="inferred from homology"/>
<dbReference type="Gene3D" id="3.30.300.30">
    <property type="match status" value="1"/>
</dbReference>
<keyword evidence="4" id="KW-0067">ATP-binding</keyword>
<feature type="domain" description="AMP-binding enzyme C-terminal" evidence="6">
    <location>
        <begin position="448"/>
        <end position="526"/>
    </location>
</feature>
<gene>
    <name evidence="7" type="ORF">ACFONL_10020</name>
</gene>
<comment type="caution">
    <text evidence="7">The sequence shown here is derived from an EMBL/GenBank/DDBJ whole genome shotgun (WGS) entry which is preliminary data.</text>
</comment>